<keyword evidence="5" id="KW-0378">Hydrolase</keyword>
<comment type="similarity">
    <text evidence="1 2">Belongs to the peptidase M14 family.</text>
</comment>
<dbReference type="SUPFAM" id="SSF53187">
    <property type="entry name" value="Zn-dependent exopeptidases"/>
    <property type="match status" value="1"/>
</dbReference>
<dbReference type="RefSeq" id="XP_023572042.1">
    <property type="nucleotide sequence ID" value="XM_023716274.1"/>
</dbReference>
<dbReference type="InParanoid" id="A0A6P6EJ52"/>
<dbReference type="GO" id="GO:0016485">
    <property type="term" value="P:protein processing"/>
    <property type="evidence" value="ECO:0007669"/>
    <property type="project" value="TreeGrafter"/>
</dbReference>
<dbReference type="PANTHER" id="PTHR11532:SF84">
    <property type="entry name" value="CARBOXYPEPTIDASE M"/>
    <property type="match status" value="1"/>
</dbReference>
<comment type="caution">
    <text evidence="2">Lacks conserved residue(s) required for the propagation of feature annotation.</text>
</comment>
<dbReference type="Gene3D" id="3.40.630.10">
    <property type="entry name" value="Zn peptidases"/>
    <property type="match status" value="1"/>
</dbReference>
<dbReference type="GO" id="GO:0006518">
    <property type="term" value="P:peptide metabolic process"/>
    <property type="evidence" value="ECO:0007669"/>
    <property type="project" value="TreeGrafter"/>
</dbReference>
<proteinExistence type="inferred from homology"/>
<dbReference type="InterPro" id="IPR057246">
    <property type="entry name" value="CARBOXYPEPT_ZN_1"/>
</dbReference>
<keyword evidence="5" id="KW-0645">Protease</keyword>
<dbReference type="Gene3D" id="2.60.40.1120">
    <property type="entry name" value="Carboxypeptidase-like, regulatory domain"/>
    <property type="match status" value="1"/>
</dbReference>
<dbReference type="GO" id="GO:0005615">
    <property type="term" value="C:extracellular space"/>
    <property type="evidence" value="ECO:0007669"/>
    <property type="project" value="TreeGrafter"/>
</dbReference>
<evidence type="ECO:0000313" key="4">
    <source>
        <dbReference type="Proteomes" id="UP000515203"/>
    </source>
</evidence>
<feature type="domain" description="Peptidase M14" evidence="3">
    <location>
        <begin position="1"/>
        <end position="312"/>
    </location>
</feature>
<protein>
    <submittedName>
        <fullName evidence="5">Carboxypeptidase M</fullName>
    </submittedName>
</protein>
<sequence length="312" mass="35240">MVVSCGAHLPFYETTYFSLFLPCEGRDLWVLVVGQFPREHRVGIPEFKYVANMHGDETVGRELLLHLIDYLVTRHGRDLEVTSLINSTRIHIMPSMNPDGFEAVRKPDCYYSNGRSWKLLEGLQWKGTQGWWAGTEKHSLPGLENSKLQFCVSARRPPAKALSLLGTWDTDCRVILHKLQLSTGIELQAPEAWQNVTCFPQRLHFSGGHQGLQCLAPQDILRSLTQLFLVPSQVTVPGHEPQLSKVVIPEKSQYLSALKKNFVFPLQGQLDSVLGANPSCPMTPLYKMSPSHLAATKPQLFLFLLFLNIFFK</sequence>
<dbReference type="OrthoDB" id="10249045at2759"/>
<evidence type="ECO:0000313" key="5">
    <source>
        <dbReference type="RefSeq" id="XP_023572042.1"/>
    </source>
</evidence>
<dbReference type="AlphaFoldDB" id="A0A6P6EJ52"/>
<dbReference type="InterPro" id="IPR050753">
    <property type="entry name" value="Peptidase_M14_domain"/>
</dbReference>
<keyword evidence="5" id="KW-0121">Carboxypeptidase</keyword>
<organism evidence="4 5">
    <name type="scientific">Octodon degus</name>
    <name type="common">Degu</name>
    <name type="synonym">Sciurus degus</name>
    <dbReference type="NCBI Taxonomy" id="10160"/>
    <lineage>
        <taxon>Eukaryota</taxon>
        <taxon>Metazoa</taxon>
        <taxon>Chordata</taxon>
        <taxon>Craniata</taxon>
        <taxon>Vertebrata</taxon>
        <taxon>Euteleostomi</taxon>
        <taxon>Mammalia</taxon>
        <taxon>Eutheria</taxon>
        <taxon>Euarchontoglires</taxon>
        <taxon>Glires</taxon>
        <taxon>Rodentia</taxon>
        <taxon>Hystricomorpha</taxon>
        <taxon>Octodontidae</taxon>
        <taxon>Octodon</taxon>
    </lineage>
</organism>
<accession>A0A6P6EJ52</accession>
<evidence type="ECO:0000256" key="2">
    <source>
        <dbReference type="PROSITE-ProRule" id="PRU01379"/>
    </source>
</evidence>
<evidence type="ECO:0000259" key="3">
    <source>
        <dbReference type="PROSITE" id="PS52035"/>
    </source>
</evidence>
<name>A0A6P6EJ52_OCTDE</name>
<dbReference type="PROSITE" id="PS52035">
    <property type="entry name" value="PEPTIDASE_M14"/>
    <property type="match status" value="1"/>
</dbReference>
<dbReference type="GO" id="GO:0004181">
    <property type="term" value="F:metallocarboxypeptidase activity"/>
    <property type="evidence" value="ECO:0007669"/>
    <property type="project" value="InterPro"/>
</dbReference>
<dbReference type="GO" id="GO:0008270">
    <property type="term" value="F:zinc ion binding"/>
    <property type="evidence" value="ECO:0007669"/>
    <property type="project" value="InterPro"/>
</dbReference>
<dbReference type="GeneID" id="101564305"/>
<gene>
    <name evidence="5" type="primary">LOC101564305</name>
</gene>
<dbReference type="Pfam" id="PF00246">
    <property type="entry name" value="Peptidase_M14"/>
    <property type="match status" value="1"/>
</dbReference>
<dbReference type="PANTHER" id="PTHR11532">
    <property type="entry name" value="PROTEASE M14 CARBOXYPEPTIDASE"/>
    <property type="match status" value="1"/>
</dbReference>
<dbReference type="InterPro" id="IPR000834">
    <property type="entry name" value="Peptidase_M14"/>
</dbReference>
<evidence type="ECO:0000256" key="1">
    <source>
        <dbReference type="ARBA" id="ARBA00005988"/>
    </source>
</evidence>
<dbReference type="PROSITE" id="PS00132">
    <property type="entry name" value="CARBOXYPEPT_ZN_1"/>
    <property type="match status" value="1"/>
</dbReference>
<keyword evidence="4" id="KW-1185">Reference proteome</keyword>
<dbReference type="Proteomes" id="UP000515203">
    <property type="component" value="Unplaced"/>
</dbReference>
<reference evidence="5" key="1">
    <citation type="submission" date="2025-08" db="UniProtKB">
        <authorList>
            <consortium name="RefSeq"/>
        </authorList>
    </citation>
    <scope>IDENTIFICATION</scope>
</reference>